<feature type="region of interest" description="Disordered" evidence="1">
    <location>
        <begin position="17"/>
        <end position="38"/>
    </location>
</feature>
<organism evidence="2">
    <name type="scientific">Arundo donax</name>
    <name type="common">Giant reed</name>
    <name type="synonym">Donax arundinaceus</name>
    <dbReference type="NCBI Taxonomy" id="35708"/>
    <lineage>
        <taxon>Eukaryota</taxon>
        <taxon>Viridiplantae</taxon>
        <taxon>Streptophyta</taxon>
        <taxon>Embryophyta</taxon>
        <taxon>Tracheophyta</taxon>
        <taxon>Spermatophyta</taxon>
        <taxon>Magnoliopsida</taxon>
        <taxon>Liliopsida</taxon>
        <taxon>Poales</taxon>
        <taxon>Poaceae</taxon>
        <taxon>PACMAD clade</taxon>
        <taxon>Arundinoideae</taxon>
        <taxon>Arundineae</taxon>
        <taxon>Arundo</taxon>
    </lineage>
</organism>
<reference evidence="2" key="2">
    <citation type="journal article" date="2015" name="Data Brief">
        <title>Shoot transcriptome of the giant reed, Arundo donax.</title>
        <authorList>
            <person name="Barrero R.A."/>
            <person name="Guerrero F.D."/>
            <person name="Moolhuijzen P."/>
            <person name="Goolsby J.A."/>
            <person name="Tidwell J."/>
            <person name="Bellgard S.E."/>
            <person name="Bellgard M.I."/>
        </authorList>
    </citation>
    <scope>NUCLEOTIDE SEQUENCE</scope>
    <source>
        <tissue evidence="2">Shoot tissue taken approximately 20 cm above the soil surface</tissue>
    </source>
</reference>
<proteinExistence type="predicted"/>
<dbReference type="AlphaFoldDB" id="A0A0A9BFG2"/>
<dbReference type="EMBL" id="GBRH01239868">
    <property type="protein sequence ID" value="JAD58027.1"/>
    <property type="molecule type" value="Transcribed_RNA"/>
</dbReference>
<sequence length="38" mass="4533">MSSEHLDIKWRFGGPKKQLEVPTRPKSQICRTHHYRKG</sequence>
<evidence type="ECO:0000256" key="1">
    <source>
        <dbReference type="SAM" id="MobiDB-lite"/>
    </source>
</evidence>
<accession>A0A0A9BFG2</accession>
<protein>
    <submittedName>
        <fullName evidence="2">Uncharacterized protein</fullName>
    </submittedName>
</protein>
<reference evidence="2" key="1">
    <citation type="submission" date="2014-09" db="EMBL/GenBank/DDBJ databases">
        <authorList>
            <person name="Magalhaes I.L.F."/>
            <person name="Oliveira U."/>
            <person name="Santos F.R."/>
            <person name="Vidigal T.H.D.A."/>
            <person name="Brescovit A.D."/>
            <person name="Santos A.J."/>
        </authorList>
    </citation>
    <scope>NUCLEOTIDE SEQUENCE</scope>
    <source>
        <tissue evidence="2">Shoot tissue taken approximately 20 cm above the soil surface</tissue>
    </source>
</reference>
<name>A0A0A9BFG2_ARUDO</name>
<evidence type="ECO:0000313" key="2">
    <source>
        <dbReference type="EMBL" id="JAD58027.1"/>
    </source>
</evidence>